<evidence type="ECO:0000313" key="10">
    <source>
        <dbReference type="EMBL" id="CCI85424.1"/>
    </source>
</evidence>
<evidence type="ECO:0000256" key="1">
    <source>
        <dbReference type="ARBA" id="ARBA00004370"/>
    </source>
</evidence>
<dbReference type="GO" id="GO:0043093">
    <property type="term" value="P:FtsZ-dependent cytokinesis"/>
    <property type="evidence" value="ECO:0007669"/>
    <property type="project" value="UniProtKB-UniRule"/>
</dbReference>
<organism evidence="10 11">
    <name type="scientific">Lactobacillus pasteurii DSM 23907 = CRBIP 24.76</name>
    <dbReference type="NCBI Taxonomy" id="1423790"/>
    <lineage>
        <taxon>Bacteria</taxon>
        <taxon>Bacillati</taxon>
        <taxon>Bacillota</taxon>
        <taxon>Bacilli</taxon>
        <taxon>Lactobacillales</taxon>
        <taxon>Lactobacillaceae</taxon>
        <taxon>Lactobacillus</taxon>
    </lineage>
</organism>
<gene>
    <name evidence="8" type="primary">divIB</name>
    <name evidence="10" type="ORF">BN53_04895</name>
</gene>
<evidence type="ECO:0000256" key="4">
    <source>
        <dbReference type="ARBA" id="ARBA00022692"/>
    </source>
</evidence>
<feature type="domain" description="POTRA" evidence="9">
    <location>
        <begin position="75"/>
        <end position="146"/>
    </location>
</feature>
<evidence type="ECO:0000259" key="9">
    <source>
        <dbReference type="PROSITE" id="PS51779"/>
    </source>
</evidence>
<dbReference type="GO" id="GO:0005886">
    <property type="term" value="C:plasma membrane"/>
    <property type="evidence" value="ECO:0007669"/>
    <property type="project" value="UniProtKB-SubCell"/>
</dbReference>
<dbReference type="OrthoDB" id="1819027at2"/>
<name>I7KLK2_9LACO</name>
<dbReference type="InterPro" id="IPR026580">
    <property type="entry name" value="DivIB"/>
</dbReference>
<comment type="function">
    <text evidence="8">Cell division protein that may be involved in stabilizing or promoting the assembly of the division complex.</text>
</comment>
<dbReference type="eggNOG" id="COG1589">
    <property type="taxonomic scope" value="Bacteria"/>
</dbReference>
<dbReference type="HAMAP" id="MF_00912">
    <property type="entry name" value="DivIB"/>
    <property type="match status" value="1"/>
</dbReference>
<dbReference type="Proteomes" id="UP000009311">
    <property type="component" value="Unassembled WGS sequence"/>
</dbReference>
<evidence type="ECO:0000256" key="2">
    <source>
        <dbReference type="ARBA" id="ARBA00022475"/>
    </source>
</evidence>
<dbReference type="InterPro" id="IPR034746">
    <property type="entry name" value="POTRA"/>
</dbReference>
<dbReference type="RefSeq" id="WP_009559976.1">
    <property type="nucleotide sequence ID" value="NZ_AYZN01000001.1"/>
</dbReference>
<comment type="subcellular location">
    <subcellularLocation>
        <location evidence="8">Cell membrane</location>
        <topology evidence="8">Single-pass type II membrane protein</topology>
    </subcellularLocation>
    <subcellularLocation>
        <location evidence="1">Membrane</location>
    </subcellularLocation>
    <text evidence="8">Localizes to the division septum.</text>
</comment>
<dbReference type="EMBL" id="CAKD01000021">
    <property type="protein sequence ID" value="CCI85424.1"/>
    <property type="molecule type" value="Genomic_DNA"/>
</dbReference>
<protein>
    <recommendedName>
        <fullName evidence="8">Cell division protein DivIB</fullName>
    </recommendedName>
</protein>
<feature type="transmembrane region" description="Helical" evidence="8">
    <location>
        <begin position="53"/>
        <end position="71"/>
    </location>
</feature>
<accession>I7KLK2</accession>
<dbReference type="Gene3D" id="3.40.50.10960">
    <property type="match status" value="1"/>
</dbReference>
<sequence length="283" mass="31587">MAKKNVTKIDPRKELSPYLNHVSNQKKKKKNTKVSTSLSKLHLQRRKSLSKNLGIILGFSIIAILCFGYYISPLANINSVQVTGAPDLSAKEVVESSGMEVRDKVFDYLFKNKKLTNNLTAKYPEVKSAAVSVKGLNNLVIQIHEYETIGYIKDGTKYRKILSNGKIGSQALLWDNINQDKPIFIGYNQRVSLKSDLKLFNSLDAEFRDQVKLLSGSTRRKTQIILVMKDGNVVIGNVATLKNKIKYYNAIKAKAGKNALIDLEIGAFSRPLSTSEKKAYGIS</sequence>
<dbReference type="STRING" id="1423790.BN53_04895"/>
<comment type="similarity">
    <text evidence="8">Belongs to the FtsQ/DivIB family. DivIB subfamily.</text>
</comment>
<evidence type="ECO:0000256" key="3">
    <source>
        <dbReference type="ARBA" id="ARBA00022618"/>
    </source>
</evidence>
<keyword evidence="6 8" id="KW-0472">Membrane</keyword>
<evidence type="ECO:0000256" key="5">
    <source>
        <dbReference type="ARBA" id="ARBA00022989"/>
    </source>
</evidence>
<dbReference type="PANTHER" id="PTHR37820">
    <property type="entry name" value="CELL DIVISION PROTEIN DIVIB"/>
    <property type="match status" value="1"/>
</dbReference>
<comment type="caution">
    <text evidence="10">The sequence shown here is derived from an EMBL/GenBank/DDBJ whole genome shotgun (WGS) entry which is preliminary data.</text>
</comment>
<reference evidence="10 11" key="1">
    <citation type="submission" date="2012-06" db="EMBL/GenBank/DDBJ databases">
        <title>Draft Genome Sequence of Lactobacillus pasteurii CRBIP 24.76T.</title>
        <authorList>
            <person name="Cousin S."/>
            <person name="Bouchier C."/>
            <person name="Loux V."/>
            <person name="Ma L."/>
            <person name="Creno S."/>
            <person name="Bizet C."/>
            <person name="Clermont D."/>
        </authorList>
    </citation>
    <scope>NUCLEOTIDE SEQUENCE [LARGE SCALE GENOMIC DNA]</scope>
    <source>
        <strain evidence="11">CRBIP 24.76T</strain>
    </source>
</reference>
<dbReference type="GO" id="GO:0032153">
    <property type="term" value="C:cell division site"/>
    <property type="evidence" value="ECO:0007669"/>
    <property type="project" value="UniProtKB-UniRule"/>
</dbReference>
<evidence type="ECO:0000256" key="8">
    <source>
        <dbReference type="HAMAP-Rule" id="MF_00912"/>
    </source>
</evidence>
<dbReference type="AlphaFoldDB" id="I7KLK2"/>
<evidence type="ECO:0000313" key="11">
    <source>
        <dbReference type="Proteomes" id="UP000009311"/>
    </source>
</evidence>
<proteinExistence type="inferred from homology"/>
<dbReference type="Pfam" id="PF08478">
    <property type="entry name" value="POTRA_1"/>
    <property type="match status" value="1"/>
</dbReference>
<keyword evidence="3 8" id="KW-0132">Cell division</keyword>
<dbReference type="InterPro" id="IPR050487">
    <property type="entry name" value="FtsQ_DivIB"/>
</dbReference>
<dbReference type="PATRIC" id="fig|1423790.3.peg.397"/>
<evidence type="ECO:0000256" key="6">
    <source>
        <dbReference type="ARBA" id="ARBA00023136"/>
    </source>
</evidence>
<keyword evidence="4 8" id="KW-0812">Transmembrane</keyword>
<keyword evidence="5 8" id="KW-1133">Transmembrane helix</keyword>
<evidence type="ECO:0000256" key="7">
    <source>
        <dbReference type="ARBA" id="ARBA00023306"/>
    </source>
</evidence>
<dbReference type="PANTHER" id="PTHR37820:SF1">
    <property type="entry name" value="CELL DIVISION PROTEIN FTSQ"/>
    <property type="match status" value="1"/>
</dbReference>
<keyword evidence="11" id="KW-1185">Reference proteome</keyword>
<keyword evidence="2 8" id="KW-1003">Cell membrane</keyword>
<dbReference type="InterPro" id="IPR013685">
    <property type="entry name" value="POTRA_FtsQ_type"/>
</dbReference>
<keyword evidence="7 8" id="KW-0131">Cell cycle</keyword>
<dbReference type="PROSITE" id="PS51779">
    <property type="entry name" value="POTRA"/>
    <property type="match status" value="1"/>
</dbReference>